<dbReference type="AlphaFoldDB" id="C2MDD0"/>
<feature type="coiled-coil region" evidence="1">
    <location>
        <begin position="562"/>
        <end position="596"/>
    </location>
</feature>
<name>C2MDD0_9PORP</name>
<gene>
    <name evidence="3" type="ORF">PORUE0001_1425</name>
</gene>
<evidence type="ECO:0008006" key="5">
    <source>
        <dbReference type="Google" id="ProtNLM"/>
    </source>
</evidence>
<dbReference type="OrthoDB" id="1083169at2"/>
<dbReference type="EMBL" id="ACLR01000183">
    <property type="protein sequence ID" value="EEK16277.1"/>
    <property type="molecule type" value="Genomic_DNA"/>
</dbReference>
<dbReference type="Gene3D" id="3.90.640.10">
    <property type="entry name" value="Actin, Chain A, domain 4"/>
    <property type="match status" value="1"/>
</dbReference>
<keyword evidence="4" id="KW-1185">Reference proteome</keyword>
<sequence length="621" mass="71836">MSQSLALYIDKYYIIGASISDDVVYRVTPSNNEDRFWLYFYEDTASDKIIYGKSYKRAYHSNTPHYHGDIFSQMIDREKTFKRYGRDQELHKIFKASGIVDELKEALHKDDQAPITTYLSFSQDISDAARLTFIRDVLEPEDFDVKESIVRIDHLALEHTFRAKRYDQDGHYLLLNACNENLHYSLYKHTGDILIRVHEGCLEGLGINLTSRALLEYVLKEINKRQLIIREEDRKDEYLHLESYVEEWLSELQAAQPGLPITLTNIRLSKMSDNPYNVTLLRQYIEERSKAIIEDIIREITSSVSRLDISQSDLKGVLFLGNTFENSQFEQALFKRYTFSPEASIHYTDSDLYTIIGVYPQMDCSQFSEATQSSLAQGEDELKRQQLAKEEERRKREAEQSRAEQAEAERKAFETKKNYDEAMNNVADYEKQGEYAQMLDWAKIALELSPDSAEAKKKVEESTRLLSEMKVREEQYKSTMMRAQKSFGDGLWSEAIAQAEMALSIKPTSKEANRIKSEASKLLERAEQIDTFFTKAETYLSQKVYKEARMEIQKVLALDKNNKRAIDQLSAIDQAIKELHKKIDALKLELEGATESGDLDTAISLANKLIEIDTEHQRRVG</sequence>
<keyword evidence="1" id="KW-0175">Coiled coil</keyword>
<evidence type="ECO:0000313" key="3">
    <source>
        <dbReference type="EMBL" id="EEK16277.1"/>
    </source>
</evidence>
<comment type="caution">
    <text evidence="3">The sequence shown here is derived from an EMBL/GenBank/DDBJ whole genome shotgun (WGS) entry which is preliminary data.</text>
</comment>
<dbReference type="Proteomes" id="UP000003303">
    <property type="component" value="Unassembled WGS sequence"/>
</dbReference>
<dbReference type="STRING" id="596327.PORUE0001_1425"/>
<organism evidence="3 4">
    <name type="scientific">Porphyromonas uenonis 60-3</name>
    <dbReference type="NCBI Taxonomy" id="596327"/>
    <lineage>
        <taxon>Bacteria</taxon>
        <taxon>Pseudomonadati</taxon>
        <taxon>Bacteroidota</taxon>
        <taxon>Bacteroidia</taxon>
        <taxon>Bacteroidales</taxon>
        <taxon>Porphyromonadaceae</taxon>
        <taxon>Porphyromonas</taxon>
    </lineage>
</organism>
<evidence type="ECO:0000256" key="2">
    <source>
        <dbReference type="SAM" id="MobiDB-lite"/>
    </source>
</evidence>
<protein>
    <recommendedName>
        <fullName evidence="5">Tetratricopeptide repeat protein</fullName>
    </recommendedName>
</protein>
<dbReference type="Gene3D" id="3.30.420.40">
    <property type="match status" value="2"/>
</dbReference>
<dbReference type="SUPFAM" id="SSF48452">
    <property type="entry name" value="TPR-like"/>
    <property type="match status" value="1"/>
</dbReference>
<feature type="region of interest" description="Disordered" evidence="2">
    <location>
        <begin position="388"/>
        <end position="415"/>
    </location>
</feature>
<dbReference type="eggNOG" id="ENOG5033SP1">
    <property type="taxonomic scope" value="Bacteria"/>
</dbReference>
<dbReference type="InterPro" id="IPR011990">
    <property type="entry name" value="TPR-like_helical_dom_sf"/>
</dbReference>
<dbReference type="Gene3D" id="1.25.40.10">
    <property type="entry name" value="Tetratricopeptide repeat domain"/>
    <property type="match status" value="1"/>
</dbReference>
<accession>C2MDD0</accession>
<reference evidence="3 4" key="1">
    <citation type="submission" date="2009-04" db="EMBL/GenBank/DDBJ databases">
        <authorList>
            <person name="Sebastian Y."/>
            <person name="Madupu R."/>
            <person name="Durkin A.S."/>
            <person name="Torralba M."/>
            <person name="Methe B."/>
            <person name="Sutton G.G."/>
            <person name="Strausberg R.L."/>
            <person name="Nelson K.E."/>
        </authorList>
    </citation>
    <scope>NUCLEOTIDE SEQUENCE [LARGE SCALE GENOMIC DNA]</scope>
    <source>
        <strain evidence="3 4">60-3</strain>
    </source>
</reference>
<dbReference type="RefSeq" id="WP_007365884.1">
    <property type="nucleotide sequence ID" value="NZ_ACLR01000183.1"/>
</dbReference>
<proteinExistence type="predicted"/>
<evidence type="ECO:0000313" key="4">
    <source>
        <dbReference type="Proteomes" id="UP000003303"/>
    </source>
</evidence>
<evidence type="ECO:0000256" key="1">
    <source>
        <dbReference type="SAM" id="Coils"/>
    </source>
</evidence>